<feature type="non-terminal residue" evidence="3">
    <location>
        <position position="1"/>
    </location>
</feature>
<gene>
    <name evidence="3" type="ORF">Celaphus_00016882</name>
</gene>
<reference evidence="3 4" key="1">
    <citation type="journal article" date="2018" name="Mol. Genet. Genomics">
        <title>The red deer Cervus elaphus genome CerEla1.0: sequencing, annotating, genes, and chromosomes.</title>
        <authorList>
            <person name="Bana N.A."/>
            <person name="Nyiri A."/>
            <person name="Nagy J."/>
            <person name="Frank K."/>
            <person name="Nagy T."/>
            <person name="Steger V."/>
            <person name="Schiller M."/>
            <person name="Lakatos P."/>
            <person name="Sugar L."/>
            <person name="Horn P."/>
            <person name="Barta E."/>
            <person name="Orosz L."/>
        </authorList>
    </citation>
    <scope>NUCLEOTIDE SEQUENCE [LARGE SCALE GENOMIC DNA]</scope>
    <source>
        <strain evidence="3">Hungarian</strain>
    </source>
</reference>
<evidence type="ECO:0000313" key="4">
    <source>
        <dbReference type="Proteomes" id="UP000242450"/>
    </source>
</evidence>
<proteinExistence type="predicted"/>
<dbReference type="InterPro" id="IPR050576">
    <property type="entry name" value="Cilia_flagella_integrity"/>
</dbReference>
<dbReference type="EMBL" id="MKHE01000016">
    <property type="protein sequence ID" value="OWK07250.1"/>
    <property type="molecule type" value="Genomic_DNA"/>
</dbReference>
<feature type="non-terminal residue" evidence="3">
    <location>
        <position position="225"/>
    </location>
</feature>
<name>A0A212CMU4_CEREH</name>
<dbReference type="PROSITE" id="PS51450">
    <property type="entry name" value="LRR"/>
    <property type="match status" value="2"/>
</dbReference>
<dbReference type="AlphaFoldDB" id="A0A212CMU4"/>
<keyword evidence="1" id="KW-0433">Leucine-rich repeat</keyword>
<dbReference type="SUPFAM" id="SSF52058">
    <property type="entry name" value="L domain-like"/>
    <property type="match status" value="1"/>
</dbReference>
<dbReference type="Gene3D" id="3.80.10.10">
    <property type="entry name" value="Ribonuclease Inhibitor"/>
    <property type="match status" value="1"/>
</dbReference>
<evidence type="ECO:0000256" key="1">
    <source>
        <dbReference type="ARBA" id="ARBA00022614"/>
    </source>
</evidence>
<organism evidence="3 4">
    <name type="scientific">Cervus elaphus hippelaphus</name>
    <name type="common">European red deer</name>
    <dbReference type="NCBI Taxonomy" id="46360"/>
    <lineage>
        <taxon>Eukaryota</taxon>
        <taxon>Metazoa</taxon>
        <taxon>Chordata</taxon>
        <taxon>Craniata</taxon>
        <taxon>Vertebrata</taxon>
        <taxon>Euteleostomi</taxon>
        <taxon>Mammalia</taxon>
        <taxon>Eutheria</taxon>
        <taxon>Laurasiatheria</taxon>
        <taxon>Artiodactyla</taxon>
        <taxon>Ruminantia</taxon>
        <taxon>Pecora</taxon>
        <taxon>Cervidae</taxon>
        <taxon>Cervinae</taxon>
        <taxon>Cervus</taxon>
    </lineage>
</organism>
<sequence>YIENLEKCTKLEILNLSHNLIGKIEKVDKLLKLRELNLSYNKIWAVEQDDVSKLKPLQDLTSLILAENPVVTLPHYLQFTIFHLRSLESLEGQPVTTQDRQEAFERFSLGKLRQKTVELTRACQKQYELEQELAFYKIDAKFEPLNYYPSEYVDVDKAPDESPYIGKSRYKRNMFATESYIADNAQSVEIKRMEPEEGEQLRNEHVNLKAHMPLDTQLEDKENKI</sequence>
<dbReference type="PANTHER" id="PTHR45973:SF36">
    <property type="entry name" value="CENTRIOLIN"/>
    <property type="match status" value="1"/>
</dbReference>
<dbReference type="InterPro" id="IPR032675">
    <property type="entry name" value="LRR_dom_sf"/>
</dbReference>
<evidence type="ECO:0000256" key="2">
    <source>
        <dbReference type="ARBA" id="ARBA00022737"/>
    </source>
</evidence>
<dbReference type="Proteomes" id="UP000242450">
    <property type="component" value="Chromosome 16"/>
</dbReference>
<accession>A0A212CMU4</accession>
<dbReference type="OrthoDB" id="433501at2759"/>
<keyword evidence="4" id="KW-1185">Reference proteome</keyword>
<dbReference type="InterPro" id="IPR001611">
    <property type="entry name" value="Leu-rich_rpt"/>
</dbReference>
<evidence type="ECO:0000313" key="3">
    <source>
        <dbReference type="EMBL" id="OWK07250.1"/>
    </source>
</evidence>
<keyword evidence="2" id="KW-0677">Repeat</keyword>
<dbReference type="PANTHER" id="PTHR45973">
    <property type="entry name" value="PROTEIN PHOSPHATASE 1 REGULATORY SUBUNIT SDS22-RELATED"/>
    <property type="match status" value="1"/>
</dbReference>
<dbReference type="Pfam" id="PF14580">
    <property type="entry name" value="LRR_9"/>
    <property type="match status" value="1"/>
</dbReference>
<comment type="caution">
    <text evidence="3">The sequence shown here is derived from an EMBL/GenBank/DDBJ whole genome shotgun (WGS) entry which is preliminary data.</text>
</comment>
<protein>
    <submittedName>
        <fullName evidence="3">Uncharacterized protein</fullName>
    </submittedName>
</protein>